<dbReference type="Gene3D" id="3.30.110.170">
    <property type="entry name" value="Protein of unknown function (DUF541), domain 1"/>
    <property type="match status" value="1"/>
</dbReference>
<dbReference type="AlphaFoldDB" id="A0A3N6MTT7"/>
<dbReference type="InterPro" id="IPR007497">
    <property type="entry name" value="SIMPL/DUF541"/>
</dbReference>
<evidence type="ECO:0000313" key="2">
    <source>
        <dbReference type="EMBL" id="RQG88792.1"/>
    </source>
</evidence>
<feature type="region of interest" description="Disordered" evidence="1">
    <location>
        <begin position="25"/>
        <end position="66"/>
    </location>
</feature>
<dbReference type="Pfam" id="PF04402">
    <property type="entry name" value="SIMPL"/>
    <property type="match status" value="1"/>
</dbReference>
<accession>A0A3N6MTT7</accession>
<sequence length="256" mass="27395">MDRRQFLAASTVGVTAAMAGCMDRALGSDEGERSDRGTTGAASGDAVDREITVSANGEVETEPDRATLSVGLEAEGSEAEEVTNELAERAEALRDALDELGIPDEHVEEGQYRVHPRRGDGDGFEGTHTFQIELDDVERVGEVIDALVEEGVDNVGRVNFSLHDETEAELRDRAIDSAFENADEEAMYIAQNRDVSLAGIVSVSTTNVDTVPVRYDARDVVAEDDVAASAAETEIDADPVTVTASVEVVYGFENRG</sequence>
<evidence type="ECO:0000256" key="1">
    <source>
        <dbReference type="SAM" id="MobiDB-lite"/>
    </source>
</evidence>
<dbReference type="Gene3D" id="3.30.70.2970">
    <property type="entry name" value="Protein of unknown function (DUF541), domain 2"/>
    <property type="match status" value="1"/>
</dbReference>
<evidence type="ECO:0000313" key="3">
    <source>
        <dbReference type="Proteomes" id="UP000273828"/>
    </source>
</evidence>
<dbReference type="PANTHER" id="PTHR34387">
    <property type="entry name" value="SLR1258 PROTEIN"/>
    <property type="match status" value="1"/>
</dbReference>
<reference evidence="2 3" key="1">
    <citation type="submission" date="2018-10" db="EMBL/GenBank/DDBJ databases">
        <title>Natrarchaeobius chitinivorans gen. nov., sp. nov., and Natrarchaeobius haloalkaliphilus sp. nov., alkaliphilic, chitin-utilizing haloarchaea from hypersaline alkaline lakes.</title>
        <authorList>
            <person name="Sorokin D.Y."/>
            <person name="Elcheninov A.G."/>
            <person name="Kostrikina N.A."/>
            <person name="Bale N.J."/>
            <person name="Sinninghe Damste J.S."/>
            <person name="Khijniak T.V."/>
            <person name="Kublanov I.V."/>
            <person name="Toshchakov S.V."/>
        </authorList>
    </citation>
    <scope>NUCLEOTIDE SEQUENCE [LARGE SCALE GENOMIC DNA]</scope>
    <source>
        <strain evidence="2 3">AArcht-Sl</strain>
    </source>
</reference>
<protein>
    <submittedName>
        <fullName evidence="2">DUF541 domain-containing protein</fullName>
    </submittedName>
</protein>
<dbReference type="InterPro" id="IPR052022">
    <property type="entry name" value="26kDa_periplasmic_antigen"/>
</dbReference>
<dbReference type="OrthoDB" id="12132at2157"/>
<keyword evidence="3" id="KW-1185">Reference proteome</keyword>
<organism evidence="2 3">
    <name type="scientific">Natrarchaeobius halalkaliphilus</name>
    <dbReference type="NCBI Taxonomy" id="1679091"/>
    <lineage>
        <taxon>Archaea</taxon>
        <taxon>Methanobacteriati</taxon>
        <taxon>Methanobacteriota</taxon>
        <taxon>Stenosarchaea group</taxon>
        <taxon>Halobacteria</taxon>
        <taxon>Halobacteriales</taxon>
        <taxon>Natrialbaceae</taxon>
        <taxon>Natrarchaeobius</taxon>
    </lineage>
</organism>
<dbReference type="GO" id="GO:0006974">
    <property type="term" value="P:DNA damage response"/>
    <property type="evidence" value="ECO:0007669"/>
    <property type="project" value="TreeGrafter"/>
</dbReference>
<dbReference type="PROSITE" id="PS51257">
    <property type="entry name" value="PROKAR_LIPOPROTEIN"/>
    <property type="match status" value="1"/>
</dbReference>
<dbReference type="PANTHER" id="PTHR34387:SF2">
    <property type="entry name" value="SLR1258 PROTEIN"/>
    <property type="match status" value="1"/>
</dbReference>
<comment type="caution">
    <text evidence="2">The sequence shown here is derived from an EMBL/GenBank/DDBJ whole genome shotgun (WGS) entry which is preliminary data.</text>
</comment>
<dbReference type="Proteomes" id="UP000273828">
    <property type="component" value="Unassembled WGS sequence"/>
</dbReference>
<proteinExistence type="predicted"/>
<dbReference type="RefSeq" id="WP_124178482.1">
    <property type="nucleotide sequence ID" value="NZ_REFY01000004.1"/>
</dbReference>
<gene>
    <name evidence="2" type="ORF">EA462_10325</name>
</gene>
<feature type="compositionally biased region" description="Basic and acidic residues" evidence="1">
    <location>
        <begin position="26"/>
        <end position="36"/>
    </location>
</feature>
<name>A0A3N6MTT7_9EURY</name>
<dbReference type="EMBL" id="REFY01000004">
    <property type="protein sequence ID" value="RQG88792.1"/>
    <property type="molecule type" value="Genomic_DNA"/>
</dbReference>